<dbReference type="PANTHER" id="PTHR33480">
    <property type="entry name" value="SET DOMAIN-CONTAINING PROTEIN-RELATED"/>
    <property type="match status" value="1"/>
</dbReference>
<dbReference type="Proteomes" id="UP001152759">
    <property type="component" value="Chromosome 1"/>
</dbReference>
<dbReference type="EMBL" id="OU963862">
    <property type="protein sequence ID" value="CAH0753732.1"/>
    <property type="molecule type" value="Genomic_DNA"/>
</dbReference>
<evidence type="ECO:0000256" key="1">
    <source>
        <dbReference type="SAM" id="MobiDB-lite"/>
    </source>
</evidence>
<evidence type="ECO:0000313" key="3">
    <source>
        <dbReference type="Proteomes" id="UP001152759"/>
    </source>
</evidence>
<gene>
    <name evidence="2" type="ORF">BEMITA_LOCUS1041</name>
</gene>
<dbReference type="AlphaFoldDB" id="A0A9P0CAI0"/>
<name>A0A9P0CAI0_BEMTA</name>
<feature type="compositionally biased region" description="Acidic residues" evidence="1">
    <location>
        <begin position="114"/>
        <end position="127"/>
    </location>
</feature>
<dbReference type="PANTHER" id="PTHR33480:SF1">
    <property type="entry name" value="TYR RECOMBINASE DOMAIN-CONTAINING PROTEIN"/>
    <property type="match status" value="1"/>
</dbReference>
<proteinExistence type="predicted"/>
<reference evidence="2" key="1">
    <citation type="submission" date="2021-12" db="EMBL/GenBank/DDBJ databases">
        <authorList>
            <person name="King R."/>
        </authorList>
    </citation>
    <scope>NUCLEOTIDE SEQUENCE</scope>
</reference>
<feature type="compositionally biased region" description="Basic and acidic residues" evidence="1">
    <location>
        <begin position="760"/>
        <end position="773"/>
    </location>
</feature>
<feature type="compositionally biased region" description="Polar residues" evidence="1">
    <location>
        <begin position="746"/>
        <end position="755"/>
    </location>
</feature>
<evidence type="ECO:0000313" key="2">
    <source>
        <dbReference type="EMBL" id="CAH0753732.1"/>
    </source>
</evidence>
<keyword evidence="3" id="KW-1185">Reference proteome</keyword>
<protein>
    <submittedName>
        <fullName evidence="2">Uncharacterized protein</fullName>
    </submittedName>
</protein>
<feature type="region of interest" description="Disordered" evidence="1">
    <location>
        <begin position="111"/>
        <end position="140"/>
    </location>
</feature>
<sequence length="891" mass="101982">MTADEEISVLKDAIVIDVPGDPQLDPKSVSQDYQSTLSVETSGDAVLSFEDNFVQDTNVLEESDVITSFVDLTQEQSAQMAKWIEDSLEREMNAVSHDSAPIDYVNPLTAPDSLTEETGDDFNEDEPIGSGSTEKELNGGGRKWETHITYCSLCSKDVTHFPDHLKTYHKDEDDVKDMIKYQVIFAEHNRIVKMIKGASEEEQQKRQEDLLESQKKVKEMNKKVREITGKLRRRGNYELNLKAPLKSEIRTKKRPNHKAYIPTRATHGTCHNCLATIRNENLSLHIRTTCPGKSSTERDDEDERTTRRRAVKTSMQMLTPTPDNIPESFQKDILNAMHNNMVTLIARTDPLILDVALPLYTSKREHKHIKNIRKVMRDLARLYITIDEQQEEDEAEGKNPSPAKLVKNFTDCIDPKKFDLVIKGVQSLADFDQNTGAVKVVGISGRFCNALKICAEALKSNAVQSKTMPEFEKDKVKANMNEWLDIMRFEWRYKIGTTCESTRKRNLANKNEVIPLDEDVRTLSLRAEGLYPETIEALKENPSKRTFETLCRLIIVDIILLCRRRPAEVCRATMLNYSRLTGDDDRNYQEDFLTAEERRKGSEIKIFYVTGKGDTPVPILITKFMENGIDTLKKFKPHFGLSSEPEDLLFPRPFEKDSIYDGSIAMSEFVKKTKLLKPELVNCRSLRCHAATESQMHKQDSMYTSNLTSFLGHTLSVHHKHYRRPVPLVHRAQVGTRLLRIREASYTPTSTNTEAVSEDQMDKETDLDLDKNTDLNPDADTDLDSDSNLDLDYIKRTAGKKRRSLSTSDSDHCSSEEDQPKKSKTKKVCRVRWDPKDVQILQKTFEKELSKGVVPERKSIKSLYDKQPNLQKRSFNSVVTYVQQTLLKKKR</sequence>
<feature type="compositionally biased region" description="Acidic residues" evidence="1">
    <location>
        <begin position="777"/>
        <end position="789"/>
    </location>
</feature>
<organism evidence="2 3">
    <name type="scientific">Bemisia tabaci</name>
    <name type="common">Sweetpotato whitefly</name>
    <name type="synonym">Aleurodes tabaci</name>
    <dbReference type="NCBI Taxonomy" id="7038"/>
    <lineage>
        <taxon>Eukaryota</taxon>
        <taxon>Metazoa</taxon>
        <taxon>Ecdysozoa</taxon>
        <taxon>Arthropoda</taxon>
        <taxon>Hexapoda</taxon>
        <taxon>Insecta</taxon>
        <taxon>Pterygota</taxon>
        <taxon>Neoptera</taxon>
        <taxon>Paraneoptera</taxon>
        <taxon>Hemiptera</taxon>
        <taxon>Sternorrhyncha</taxon>
        <taxon>Aleyrodoidea</taxon>
        <taxon>Aleyrodidae</taxon>
        <taxon>Aleyrodinae</taxon>
        <taxon>Bemisia</taxon>
    </lineage>
</organism>
<feature type="compositionally biased region" description="Basic and acidic residues" evidence="1">
    <location>
        <begin position="809"/>
        <end position="821"/>
    </location>
</feature>
<feature type="region of interest" description="Disordered" evidence="1">
    <location>
        <begin position="745"/>
        <end position="828"/>
    </location>
</feature>
<accession>A0A9P0CAI0</accession>